<protein>
    <submittedName>
        <fullName evidence="3">PRD domain-containing protein</fullName>
    </submittedName>
</protein>
<dbReference type="AlphaFoldDB" id="A0A3E2WID3"/>
<dbReference type="Pfam" id="PF00874">
    <property type="entry name" value="PRD"/>
    <property type="match status" value="2"/>
</dbReference>
<dbReference type="SMART" id="SM01061">
    <property type="entry name" value="CAT_RBD"/>
    <property type="match status" value="1"/>
</dbReference>
<feature type="domain" description="PRD" evidence="2">
    <location>
        <begin position="187"/>
        <end position="299"/>
    </location>
</feature>
<gene>
    <name evidence="3" type="ORF">DWX41_18770</name>
</gene>
<name>A0A3E2WID3_9FIRM</name>
<dbReference type="PANTHER" id="PTHR30185:SF15">
    <property type="entry name" value="CRYPTIC BETA-GLUCOSIDE BGL OPERON ANTITERMINATOR"/>
    <property type="match status" value="1"/>
</dbReference>
<dbReference type="InterPro" id="IPR036634">
    <property type="entry name" value="PRD_sf"/>
</dbReference>
<dbReference type="Gene3D" id="1.10.1790.10">
    <property type="entry name" value="PRD domain"/>
    <property type="match status" value="1"/>
</dbReference>
<organism evidence="3 4">
    <name type="scientific">Hungatella hathewayi</name>
    <dbReference type="NCBI Taxonomy" id="154046"/>
    <lineage>
        <taxon>Bacteria</taxon>
        <taxon>Bacillati</taxon>
        <taxon>Bacillota</taxon>
        <taxon>Clostridia</taxon>
        <taxon>Lachnospirales</taxon>
        <taxon>Lachnospiraceae</taxon>
        <taxon>Hungatella</taxon>
    </lineage>
</organism>
<dbReference type="Pfam" id="PF03123">
    <property type="entry name" value="CAT_RBD"/>
    <property type="match status" value="1"/>
</dbReference>
<sequence length="299" mass="34631">MESSYGSFLFYFGGKQMKISRVLNNSCVIVLDDNEKELVLLGNGIGYAKRPKDTVDKTKVEKVFVLQEGQHVERFAELLERVPDGIVDLAEELIEMAHDWLGTELDESIHISLPDHIAGAVDNYKNDVVLHNTLLLEIKKFYEKEYRIGEAGLNLIEERLGIRMAEDEAGFIAMHFVNAQSNSENDQTRAVITLVDEMDRIISQYFGKKMAALDKNSLIYCRYMTHLKFFAQRVLTKTYFEENDVKPLNLTLRKYKEEYACSKKVCGFIEKKYNYEVNEDEVLYLTVHLVQIMNRKQQV</sequence>
<dbReference type="InterPro" id="IPR036650">
    <property type="entry name" value="CAT_RNA-bd_dom_sf"/>
</dbReference>
<dbReference type="InterPro" id="IPR004341">
    <property type="entry name" value="CAT_RNA-bd_dom"/>
</dbReference>
<feature type="domain" description="PRD" evidence="2">
    <location>
        <begin position="81"/>
        <end position="186"/>
    </location>
</feature>
<proteinExistence type="predicted"/>
<dbReference type="SUPFAM" id="SSF63520">
    <property type="entry name" value="PTS-regulatory domain, PRD"/>
    <property type="match status" value="2"/>
</dbReference>
<dbReference type="Gene3D" id="2.30.24.10">
    <property type="entry name" value="CAT RNA-binding domain"/>
    <property type="match status" value="1"/>
</dbReference>
<evidence type="ECO:0000259" key="2">
    <source>
        <dbReference type="PROSITE" id="PS51372"/>
    </source>
</evidence>
<dbReference type="GO" id="GO:0003723">
    <property type="term" value="F:RNA binding"/>
    <property type="evidence" value="ECO:0007669"/>
    <property type="project" value="InterPro"/>
</dbReference>
<dbReference type="InterPro" id="IPR050661">
    <property type="entry name" value="BglG_antiterminators"/>
</dbReference>
<accession>A0A3E2WID3</accession>
<comment type="caution">
    <text evidence="3">The sequence shown here is derived from an EMBL/GenBank/DDBJ whole genome shotgun (WGS) entry which is preliminary data.</text>
</comment>
<dbReference type="PANTHER" id="PTHR30185">
    <property type="entry name" value="CRYPTIC BETA-GLUCOSIDE BGL OPERON ANTITERMINATOR"/>
    <property type="match status" value="1"/>
</dbReference>
<dbReference type="InterPro" id="IPR011608">
    <property type="entry name" value="PRD"/>
</dbReference>
<dbReference type="GO" id="GO:0006355">
    <property type="term" value="P:regulation of DNA-templated transcription"/>
    <property type="evidence" value="ECO:0007669"/>
    <property type="project" value="InterPro"/>
</dbReference>
<keyword evidence="1" id="KW-0677">Repeat</keyword>
<evidence type="ECO:0000313" key="3">
    <source>
        <dbReference type="EMBL" id="RGC26839.1"/>
    </source>
</evidence>
<dbReference type="EMBL" id="QVIA01000026">
    <property type="protein sequence ID" value="RGC26839.1"/>
    <property type="molecule type" value="Genomic_DNA"/>
</dbReference>
<dbReference type="SUPFAM" id="SSF50151">
    <property type="entry name" value="SacY-like RNA-binding domain"/>
    <property type="match status" value="1"/>
</dbReference>
<dbReference type="NCBIfam" id="NF046042">
    <property type="entry name" value="LicT"/>
    <property type="match status" value="1"/>
</dbReference>
<dbReference type="Proteomes" id="UP000261111">
    <property type="component" value="Unassembled WGS sequence"/>
</dbReference>
<evidence type="ECO:0000313" key="4">
    <source>
        <dbReference type="Proteomes" id="UP000261111"/>
    </source>
</evidence>
<evidence type="ECO:0000256" key="1">
    <source>
        <dbReference type="ARBA" id="ARBA00022737"/>
    </source>
</evidence>
<dbReference type="Gene3D" id="1.20.58.1950">
    <property type="match status" value="1"/>
</dbReference>
<dbReference type="PROSITE" id="PS51372">
    <property type="entry name" value="PRD_2"/>
    <property type="match status" value="2"/>
</dbReference>
<reference evidence="3 4" key="1">
    <citation type="submission" date="2018-08" db="EMBL/GenBank/DDBJ databases">
        <title>A genome reference for cultivated species of the human gut microbiota.</title>
        <authorList>
            <person name="Zou Y."/>
            <person name="Xue W."/>
            <person name="Luo G."/>
        </authorList>
    </citation>
    <scope>NUCLEOTIDE SEQUENCE [LARGE SCALE GENOMIC DNA]</scope>
    <source>
        <strain evidence="3 4">AF19-21</strain>
    </source>
</reference>
<dbReference type="Gene3D" id="1.20.890.100">
    <property type="match status" value="1"/>
</dbReference>